<dbReference type="EMBL" id="BPLQ01004710">
    <property type="protein sequence ID" value="GIY10086.1"/>
    <property type="molecule type" value="Genomic_DNA"/>
</dbReference>
<comment type="caution">
    <text evidence="2">The sequence shown here is derived from an EMBL/GenBank/DDBJ whole genome shotgun (WGS) entry which is preliminary data.</text>
</comment>
<proteinExistence type="predicted"/>
<reference evidence="2 3" key="1">
    <citation type="submission" date="2021-06" db="EMBL/GenBank/DDBJ databases">
        <title>Caerostris darwini draft genome.</title>
        <authorList>
            <person name="Kono N."/>
            <person name="Arakawa K."/>
        </authorList>
    </citation>
    <scope>NUCLEOTIDE SEQUENCE [LARGE SCALE GENOMIC DNA]</scope>
</reference>
<evidence type="ECO:0000313" key="2">
    <source>
        <dbReference type="EMBL" id="GIY10086.1"/>
    </source>
</evidence>
<accession>A0AAV4QNX7</accession>
<evidence type="ECO:0000256" key="1">
    <source>
        <dbReference type="SAM" id="MobiDB-lite"/>
    </source>
</evidence>
<evidence type="ECO:0000313" key="3">
    <source>
        <dbReference type="Proteomes" id="UP001054837"/>
    </source>
</evidence>
<dbReference type="Proteomes" id="UP001054837">
    <property type="component" value="Unassembled WGS sequence"/>
</dbReference>
<name>A0AAV4QNX7_9ARAC</name>
<feature type="region of interest" description="Disordered" evidence="1">
    <location>
        <begin position="53"/>
        <end position="92"/>
    </location>
</feature>
<organism evidence="2 3">
    <name type="scientific">Caerostris darwini</name>
    <dbReference type="NCBI Taxonomy" id="1538125"/>
    <lineage>
        <taxon>Eukaryota</taxon>
        <taxon>Metazoa</taxon>
        <taxon>Ecdysozoa</taxon>
        <taxon>Arthropoda</taxon>
        <taxon>Chelicerata</taxon>
        <taxon>Arachnida</taxon>
        <taxon>Araneae</taxon>
        <taxon>Araneomorphae</taxon>
        <taxon>Entelegynae</taxon>
        <taxon>Araneoidea</taxon>
        <taxon>Araneidae</taxon>
        <taxon>Caerostris</taxon>
    </lineage>
</organism>
<dbReference type="AlphaFoldDB" id="A0AAV4QNX7"/>
<sequence length="266" mass="29678">MRHYYAETHDCRYRVSTCQKEKSPHTSMIDATFLTTLGSLMSRRLDFGINDSDDSSTNWKCSGNRGRERDGKSGGWSRKKSGFSQSPEGSQPNQPLGCFTVLLSLQISKENIAQNTVLSLSLSLRKGFYSRGWLYCGECRGDKRLCLKERGGMGGECRKRVLVVGDRPESVVVQSTQNARASQLSGLIFRAYCNGGSVFEPLGLREGQALVYITFLFWLGGSSMKGERVNEFSASYACRVAFFSLGECRKSSWCVWRGKQVSRVNA</sequence>
<gene>
    <name evidence="2" type="ORF">CDAR_550831</name>
</gene>
<keyword evidence="3" id="KW-1185">Reference proteome</keyword>
<protein>
    <submittedName>
        <fullName evidence="2">Uncharacterized protein</fullName>
    </submittedName>
</protein>